<proteinExistence type="inferred from homology"/>
<feature type="transmembrane region" description="Helical" evidence="8">
    <location>
        <begin position="172"/>
        <end position="191"/>
    </location>
</feature>
<dbReference type="WBParaSite" id="PSAMB.scaffold3601size17630.g22021.t1">
    <property type="protein sequence ID" value="PSAMB.scaffold3601size17630.g22021.t1"/>
    <property type="gene ID" value="PSAMB.scaffold3601size17630.g22021"/>
</dbReference>
<evidence type="ECO:0000313" key="10">
    <source>
        <dbReference type="WBParaSite" id="PSAMB.scaffold3601size17630.g22021.t1"/>
    </source>
</evidence>
<evidence type="ECO:0000256" key="3">
    <source>
        <dbReference type="ARBA" id="ARBA00022954"/>
    </source>
</evidence>
<feature type="transmembrane region" description="Helical" evidence="8">
    <location>
        <begin position="344"/>
        <end position="364"/>
    </location>
</feature>
<name>A0A914WB31_9BILA</name>
<dbReference type="InterPro" id="IPR002666">
    <property type="entry name" value="Folate_carrier"/>
</dbReference>
<evidence type="ECO:0000256" key="5">
    <source>
        <dbReference type="ARBA" id="ARBA00023136"/>
    </source>
</evidence>
<feature type="transmembrane region" description="Helical" evidence="8">
    <location>
        <begin position="318"/>
        <end position="338"/>
    </location>
</feature>
<feature type="transmembrane region" description="Helical" evidence="8">
    <location>
        <begin position="139"/>
        <end position="160"/>
    </location>
</feature>
<dbReference type="SUPFAM" id="SSF103473">
    <property type="entry name" value="MFS general substrate transporter"/>
    <property type="match status" value="1"/>
</dbReference>
<dbReference type="PANTHER" id="PTHR10686">
    <property type="entry name" value="FOLATE TRANSPORTER"/>
    <property type="match status" value="1"/>
</dbReference>
<comment type="similarity">
    <text evidence="1 7">Belongs to the reduced folate carrier (RFC) transporter (TC 2.A.48) family.</text>
</comment>
<sequence length="456" mass="50973">MSATAQRLNWKTTTFLLCAYGAIKELRPAVPFLTPYLVSPVKNFTDVQLYSQIYPFWTYSYLVVLIPVFFLTDLLRYKPVIVFEALGLIGTWALLLWGVSVFQMQLMQIVFGAASAAEIAYYSYIYGAVDDKHYKRVTSYVRGAALCGKTFAYATAQVLISTKIADYLLLNYISFVSVCSILLIAVALPSLPKTKAAVLDSGTKLPEGDTLLTELDSEPKPAIVVLSADNNVRKYFHTIWRDFKSFLSDRFVLKWSIWWSLASCGMFQVWNYAQPLWAVLQNEQSGNVQNGVTECVATLLGAGVAFSMQFVTLDWSKYGEIVLFIISVIDALLLFFMAKAENVFLSYGLYIIVCGSYQMLITVASHNIASRLQSASYGLVFGWNTFVALLLQTILTLAVADERGFALDIRAQFVVYALYYAAIAVVFLAMLMVQCCVNKNRCNSNGKRDTSRVVSE</sequence>
<evidence type="ECO:0000256" key="2">
    <source>
        <dbReference type="ARBA" id="ARBA00022692"/>
    </source>
</evidence>
<dbReference type="PANTHER" id="PTHR10686:SF20">
    <property type="entry name" value="FOLATE TRANSPORTER 1"/>
    <property type="match status" value="1"/>
</dbReference>
<evidence type="ECO:0000313" key="9">
    <source>
        <dbReference type="Proteomes" id="UP000887566"/>
    </source>
</evidence>
<feature type="transmembrane region" description="Helical" evidence="8">
    <location>
        <begin position="52"/>
        <end position="71"/>
    </location>
</feature>
<dbReference type="NCBIfam" id="TIGR00806">
    <property type="entry name" value="rfc"/>
    <property type="match status" value="1"/>
</dbReference>
<evidence type="ECO:0000256" key="7">
    <source>
        <dbReference type="PIRNR" id="PIRNR028739"/>
    </source>
</evidence>
<dbReference type="PIRSF" id="PIRSF028739">
    <property type="entry name" value="Folate_carrier"/>
    <property type="match status" value="1"/>
</dbReference>
<dbReference type="FunFam" id="1.20.1250.20:FF:000298">
    <property type="entry name" value="Thiamine transporter"/>
    <property type="match status" value="1"/>
</dbReference>
<keyword evidence="2 8" id="KW-0812">Transmembrane</keyword>
<reference evidence="10" key="1">
    <citation type="submission" date="2022-11" db="UniProtKB">
        <authorList>
            <consortium name="WormBaseParasite"/>
        </authorList>
    </citation>
    <scope>IDENTIFICATION</scope>
</reference>
<comment type="subcellular location">
    <subcellularLocation>
        <location evidence="7">Membrane</location>
        <topology evidence="7">Multi-pass membrane protein</topology>
    </subcellularLocation>
</comment>
<keyword evidence="5 7" id="KW-0472">Membrane</keyword>
<feature type="transmembrane region" description="Helical" evidence="8">
    <location>
        <begin position="251"/>
        <end position="271"/>
    </location>
</feature>
<dbReference type="Proteomes" id="UP000887566">
    <property type="component" value="Unplaced"/>
</dbReference>
<accession>A0A914WB31</accession>
<dbReference type="GO" id="GO:0005542">
    <property type="term" value="F:folic acid binding"/>
    <property type="evidence" value="ECO:0007669"/>
    <property type="project" value="UniProtKB-KW"/>
</dbReference>
<feature type="transmembrane region" description="Helical" evidence="8">
    <location>
        <begin position="106"/>
        <end position="127"/>
    </location>
</feature>
<dbReference type="Gene3D" id="1.20.1250.20">
    <property type="entry name" value="MFS general substrate transporter like domains"/>
    <property type="match status" value="1"/>
</dbReference>
<evidence type="ECO:0000256" key="6">
    <source>
        <dbReference type="ARBA" id="ARBA00023180"/>
    </source>
</evidence>
<dbReference type="InterPro" id="IPR036259">
    <property type="entry name" value="MFS_trans_sf"/>
</dbReference>
<organism evidence="9 10">
    <name type="scientific">Plectus sambesii</name>
    <dbReference type="NCBI Taxonomy" id="2011161"/>
    <lineage>
        <taxon>Eukaryota</taxon>
        <taxon>Metazoa</taxon>
        <taxon>Ecdysozoa</taxon>
        <taxon>Nematoda</taxon>
        <taxon>Chromadorea</taxon>
        <taxon>Plectida</taxon>
        <taxon>Plectina</taxon>
        <taxon>Plectoidea</taxon>
        <taxon>Plectidae</taxon>
        <taxon>Plectus</taxon>
    </lineage>
</organism>
<evidence type="ECO:0000256" key="8">
    <source>
        <dbReference type="SAM" id="Phobius"/>
    </source>
</evidence>
<keyword evidence="3" id="KW-0290">Folate-binding</keyword>
<dbReference type="GO" id="GO:0005886">
    <property type="term" value="C:plasma membrane"/>
    <property type="evidence" value="ECO:0007669"/>
    <property type="project" value="UniProtKB-UniRule"/>
</dbReference>
<evidence type="ECO:0000256" key="1">
    <source>
        <dbReference type="ARBA" id="ARBA00005773"/>
    </source>
</evidence>
<feature type="transmembrane region" description="Helical" evidence="8">
    <location>
        <begin position="417"/>
        <end position="437"/>
    </location>
</feature>
<keyword evidence="9" id="KW-1185">Reference proteome</keyword>
<dbReference type="Pfam" id="PF01770">
    <property type="entry name" value="Folate_carrier"/>
    <property type="match status" value="1"/>
</dbReference>
<feature type="transmembrane region" description="Helical" evidence="8">
    <location>
        <begin position="80"/>
        <end position="100"/>
    </location>
</feature>
<dbReference type="AlphaFoldDB" id="A0A914WB31"/>
<protein>
    <submittedName>
        <fullName evidence="10">Uncharacterized protein</fullName>
    </submittedName>
</protein>
<keyword evidence="4 8" id="KW-1133">Transmembrane helix</keyword>
<evidence type="ECO:0000256" key="4">
    <source>
        <dbReference type="ARBA" id="ARBA00022989"/>
    </source>
</evidence>
<dbReference type="GO" id="GO:0090482">
    <property type="term" value="F:vitamin transmembrane transporter activity"/>
    <property type="evidence" value="ECO:0007669"/>
    <property type="project" value="InterPro"/>
</dbReference>
<feature type="transmembrane region" description="Helical" evidence="8">
    <location>
        <begin position="376"/>
        <end position="397"/>
    </location>
</feature>
<keyword evidence="6" id="KW-0325">Glycoprotein</keyword>
<keyword evidence="7" id="KW-0813">Transport</keyword>